<evidence type="ECO:0000259" key="5">
    <source>
        <dbReference type="PROSITE" id="PS50279"/>
    </source>
</evidence>
<sequence length="102" mass="10672">MRQKTLPLIVFALLTLAGCQTADTGQAAPMDPACAQKPDSGMCRAAFTRYYFDQASGACRSFIWGGCGGTVPFETMEACQSGCQAPASGEPPVAPVKQSLSF</sequence>
<dbReference type="InterPro" id="IPR036880">
    <property type="entry name" value="Kunitz_BPTI_sf"/>
</dbReference>
<reference evidence="6 7" key="1">
    <citation type="journal article" date="2012" name="J. Bacteriol.">
        <title>Genome sequence of an alkane-degrading bacterium, Alcanivorax pacificus type strain W11-5, isolated from deep sea sediment.</title>
        <authorList>
            <person name="Lai Q."/>
            <person name="Shao Z."/>
        </authorList>
    </citation>
    <scope>NUCLEOTIDE SEQUENCE [LARGE SCALE GENOMIC DNA]</scope>
    <source>
        <strain evidence="6 7">W11-5</strain>
    </source>
</reference>
<dbReference type="Gene3D" id="4.10.410.10">
    <property type="entry name" value="Pancreatic trypsin inhibitor Kunitz domain"/>
    <property type="match status" value="1"/>
</dbReference>
<dbReference type="InterPro" id="IPR002223">
    <property type="entry name" value="Kunitz_BPTI"/>
</dbReference>
<evidence type="ECO:0000256" key="2">
    <source>
        <dbReference type="ARBA" id="ARBA00022525"/>
    </source>
</evidence>
<dbReference type="PROSITE" id="PS51257">
    <property type="entry name" value="PROKAR_LIPOPROTEIN"/>
    <property type="match status" value="1"/>
</dbReference>
<gene>
    <name evidence="6" type="ORF">S7S_16885</name>
</gene>
<dbReference type="STRING" id="391936.S7S_16885"/>
<dbReference type="GO" id="GO:0005615">
    <property type="term" value="C:extracellular space"/>
    <property type="evidence" value="ECO:0007669"/>
    <property type="project" value="TreeGrafter"/>
</dbReference>
<evidence type="ECO:0000313" key="7">
    <source>
        <dbReference type="Proteomes" id="UP000006764"/>
    </source>
</evidence>
<protein>
    <submittedName>
        <fullName evidence="6">Proteinase inhibitor I2</fullName>
    </submittedName>
</protein>
<name>A0A0B4XN21_9GAMM</name>
<dbReference type="Proteomes" id="UP000006764">
    <property type="component" value="Chromosome"/>
</dbReference>
<dbReference type="CDD" id="cd00109">
    <property type="entry name" value="Kunitz-type"/>
    <property type="match status" value="1"/>
</dbReference>
<organism evidence="6 7">
    <name type="scientific">Isoalcanivorax pacificus W11-5</name>
    <dbReference type="NCBI Taxonomy" id="391936"/>
    <lineage>
        <taxon>Bacteria</taxon>
        <taxon>Pseudomonadati</taxon>
        <taxon>Pseudomonadota</taxon>
        <taxon>Gammaproteobacteria</taxon>
        <taxon>Oceanospirillales</taxon>
        <taxon>Alcanivoracaceae</taxon>
        <taxon>Isoalcanivorax</taxon>
    </lineage>
</organism>
<comment type="subcellular location">
    <subcellularLocation>
        <location evidence="1">Secreted</location>
    </subcellularLocation>
</comment>
<dbReference type="Pfam" id="PF00014">
    <property type="entry name" value="Kunitz_BPTI"/>
    <property type="match status" value="1"/>
</dbReference>
<dbReference type="InterPro" id="IPR050098">
    <property type="entry name" value="TFPI/VKTCI-like"/>
</dbReference>
<dbReference type="PANTHER" id="PTHR10083">
    <property type="entry name" value="KUNITZ-TYPE PROTEASE INHIBITOR-RELATED"/>
    <property type="match status" value="1"/>
</dbReference>
<keyword evidence="2" id="KW-0964">Secreted</keyword>
<feature type="chain" id="PRO_5002111280" evidence="4">
    <location>
        <begin position="23"/>
        <end position="102"/>
    </location>
</feature>
<dbReference type="SUPFAM" id="SSF57362">
    <property type="entry name" value="BPTI-like"/>
    <property type="match status" value="1"/>
</dbReference>
<evidence type="ECO:0000256" key="3">
    <source>
        <dbReference type="ARBA" id="ARBA00023157"/>
    </source>
</evidence>
<dbReference type="RefSeq" id="WP_008733027.1">
    <property type="nucleotide sequence ID" value="NZ_CP004387.1"/>
</dbReference>
<dbReference type="PROSITE" id="PS50279">
    <property type="entry name" value="BPTI_KUNITZ_2"/>
    <property type="match status" value="1"/>
</dbReference>
<feature type="signal peptide" evidence="4">
    <location>
        <begin position="1"/>
        <end position="22"/>
    </location>
</feature>
<dbReference type="HOGENOM" id="CLU_164133_1_3_6"/>
<dbReference type="PANTHER" id="PTHR10083:SF376">
    <property type="entry name" value="SERINE PEPTIDASE INHIBITOR, KUNITZ TYPE, 3"/>
    <property type="match status" value="1"/>
</dbReference>
<evidence type="ECO:0000256" key="4">
    <source>
        <dbReference type="SAM" id="SignalP"/>
    </source>
</evidence>
<dbReference type="GO" id="GO:0004867">
    <property type="term" value="F:serine-type endopeptidase inhibitor activity"/>
    <property type="evidence" value="ECO:0007669"/>
    <property type="project" value="InterPro"/>
</dbReference>
<keyword evidence="3" id="KW-1015">Disulfide bond</keyword>
<evidence type="ECO:0000256" key="1">
    <source>
        <dbReference type="ARBA" id="ARBA00004613"/>
    </source>
</evidence>
<dbReference type="SMART" id="SM00131">
    <property type="entry name" value="KU"/>
    <property type="match status" value="1"/>
</dbReference>
<feature type="domain" description="BPTI/Kunitz inhibitor" evidence="5">
    <location>
        <begin position="34"/>
        <end position="83"/>
    </location>
</feature>
<proteinExistence type="predicted"/>
<keyword evidence="4" id="KW-0732">Signal</keyword>
<evidence type="ECO:0000313" key="6">
    <source>
        <dbReference type="EMBL" id="AJD49789.1"/>
    </source>
</evidence>
<dbReference type="EMBL" id="CP004387">
    <property type="protein sequence ID" value="AJD49789.1"/>
    <property type="molecule type" value="Genomic_DNA"/>
</dbReference>
<dbReference type="KEGG" id="apac:S7S_16885"/>
<keyword evidence="7" id="KW-1185">Reference proteome</keyword>
<dbReference type="AlphaFoldDB" id="A0A0B4XN21"/>
<accession>A0A0B4XN21</accession>